<dbReference type="EMBL" id="MT144814">
    <property type="protein sequence ID" value="QJH99867.1"/>
    <property type="molecule type" value="Genomic_DNA"/>
</dbReference>
<organism evidence="1">
    <name type="scientific">viral metagenome</name>
    <dbReference type="NCBI Taxonomy" id="1070528"/>
    <lineage>
        <taxon>unclassified sequences</taxon>
        <taxon>metagenomes</taxon>
        <taxon>organismal metagenomes</taxon>
    </lineage>
</organism>
<proteinExistence type="predicted"/>
<dbReference type="InterPro" id="IPR056209">
    <property type="entry name" value="SU10_adaptor"/>
</dbReference>
<sequence length="205" mass="23543">MLLSVIRDEIITEVGGSTSDSGLQTLIFGFMKSALRRFPRHTRSRILIDIAYATLSQGEQTLPVPSDFVREREVYYLDSNNKRVEIDKLSFDEFNEQYNAGSGSQSKPQGYRIYGSTIEFIHQADGTYTVYLEYYKSVDDIETTDDFFASSDVIEIAKDGAKYYYFDYEEDDKKAAEKLGLFKAGLDKLEIDFLSDELPEYVQEH</sequence>
<dbReference type="AlphaFoldDB" id="A0A6M3XR74"/>
<accession>A0A6M3XR74</accession>
<gene>
    <name evidence="1" type="ORF">TM448B01725_0001</name>
</gene>
<dbReference type="Pfam" id="PF24175">
    <property type="entry name" value="SU10_adaptor"/>
    <property type="match status" value="1"/>
</dbReference>
<reference evidence="1" key="1">
    <citation type="submission" date="2020-03" db="EMBL/GenBank/DDBJ databases">
        <title>The deep terrestrial virosphere.</title>
        <authorList>
            <person name="Holmfeldt K."/>
            <person name="Nilsson E."/>
            <person name="Simone D."/>
            <person name="Lopez-Fernandez M."/>
            <person name="Wu X."/>
            <person name="de Brujin I."/>
            <person name="Lundin D."/>
            <person name="Andersson A."/>
            <person name="Bertilsson S."/>
            <person name="Dopson M."/>
        </authorList>
    </citation>
    <scope>NUCLEOTIDE SEQUENCE</scope>
    <source>
        <strain evidence="1">TM448B01725</strain>
    </source>
</reference>
<evidence type="ECO:0000313" key="1">
    <source>
        <dbReference type="EMBL" id="QJH99867.1"/>
    </source>
</evidence>
<name>A0A6M3XR74_9ZZZZ</name>
<protein>
    <submittedName>
        <fullName evidence="1">Uncharacterized protein</fullName>
    </submittedName>
</protein>